<proteinExistence type="predicted"/>
<evidence type="ECO:0000313" key="1">
    <source>
        <dbReference type="Proteomes" id="UP000887580"/>
    </source>
</evidence>
<dbReference type="WBParaSite" id="PS1159_v2.g4987.t2">
    <property type="protein sequence ID" value="PS1159_v2.g4987.t2"/>
    <property type="gene ID" value="PS1159_v2.g4987"/>
</dbReference>
<organism evidence="1 2">
    <name type="scientific">Panagrolaimus sp. PS1159</name>
    <dbReference type="NCBI Taxonomy" id="55785"/>
    <lineage>
        <taxon>Eukaryota</taxon>
        <taxon>Metazoa</taxon>
        <taxon>Ecdysozoa</taxon>
        <taxon>Nematoda</taxon>
        <taxon>Chromadorea</taxon>
        <taxon>Rhabditida</taxon>
        <taxon>Tylenchina</taxon>
        <taxon>Panagrolaimomorpha</taxon>
        <taxon>Panagrolaimoidea</taxon>
        <taxon>Panagrolaimidae</taxon>
        <taxon>Panagrolaimus</taxon>
    </lineage>
</organism>
<reference evidence="2" key="1">
    <citation type="submission" date="2022-11" db="UniProtKB">
        <authorList>
            <consortium name="WormBaseParasite"/>
        </authorList>
    </citation>
    <scope>IDENTIFICATION</scope>
</reference>
<protein>
    <submittedName>
        <fullName evidence="2">G-protein coupled receptors family 1 profile domain-containing protein</fullName>
    </submittedName>
</protein>
<evidence type="ECO:0000313" key="2">
    <source>
        <dbReference type="WBParaSite" id="PS1159_v2.g4987.t2"/>
    </source>
</evidence>
<accession>A0AC35GH20</accession>
<name>A0AC35GH20_9BILA</name>
<sequence length="254" mass="28682">MFFKQSLMPYGHFCGEFCAEDWGNDQSSRSFYGTIVFILQFVVPFFIITSCYTTISLRLGKGMLIKRGSGEQKLNGPQSEQRRQALKRRLRTNRMLMAMVCVFLICWTPAVAFNFLRDYQWLPLIISKQEYLSGVITHCISMSSTIWNPVLYALLNEQFRLAFADLLASCRKEDEISPRQSLSSRMTARCSRIVSNAFLDFGRVNQNPNARESSSSGNGGSSSRNGSFKWRYSTISATISKGDPSSRAATSSLL</sequence>
<dbReference type="Proteomes" id="UP000887580">
    <property type="component" value="Unplaced"/>
</dbReference>